<reference evidence="2 3" key="1">
    <citation type="submission" date="2019-02" db="EMBL/GenBank/DDBJ databases">
        <title>Kribbella capetownensis sp. nov. and Kribbella speibonae sp. nov., isolated from soil.</title>
        <authorList>
            <person name="Curtis S.M."/>
            <person name="Norton I."/>
            <person name="Everest G.J."/>
            <person name="Meyers P.R."/>
        </authorList>
    </citation>
    <scope>NUCLEOTIDE SEQUENCE [LARGE SCALE GENOMIC DNA]</scope>
    <source>
        <strain evidence="2 3">NRRL B-24813</strain>
    </source>
</reference>
<feature type="transmembrane region" description="Helical" evidence="1">
    <location>
        <begin position="115"/>
        <end position="134"/>
    </location>
</feature>
<dbReference type="EMBL" id="SJKB01000021">
    <property type="protein sequence ID" value="TCC52150.1"/>
    <property type="molecule type" value="Genomic_DNA"/>
</dbReference>
<dbReference type="AlphaFoldDB" id="A0A4R0JZ58"/>
<comment type="caution">
    <text evidence="2">The sequence shown here is derived from an EMBL/GenBank/DDBJ whole genome shotgun (WGS) entry which is preliminary data.</text>
</comment>
<feature type="transmembrane region" description="Helical" evidence="1">
    <location>
        <begin position="85"/>
        <end position="103"/>
    </location>
</feature>
<proteinExistence type="predicted"/>
<dbReference type="Proteomes" id="UP000291144">
    <property type="component" value="Unassembled WGS sequence"/>
</dbReference>
<keyword evidence="3" id="KW-1185">Reference proteome</keyword>
<organism evidence="2 3">
    <name type="scientific">Kribbella pittospori</name>
    <dbReference type="NCBI Taxonomy" id="722689"/>
    <lineage>
        <taxon>Bacteria</taxon>
        <taxon>Bacillati</taxon>
        <taxon>Actinomycetota</taxon>
        <taxon>Actinomycetes</taxon>
        <taxon>Propionibacteriales</taxon>
        <taxon>Kribbellaceae</taxon>
        <taxon>Kribbella</taxon>
    </lineage>
</organism>
<protein>
    <submittedName>
        <fullName evidence="2">Uncharacterized protein</fullName>
    </submittedName>
</protein>
<feature type="transmembrane region" description="Helical" evidence="1">
    <location>
        <begin position="13"/>
        <end position="36"/>
    </location>
</feature>
<name>A0A4R0JZ58_9ACTN</name>
<evidence type="ECO:0000256" key="1">
    <source>
        <dbReference type="SAM" id="Phobius"/>
    </source>
</evidence>
<feature type="transmembrane region" description="Helical" evidence="1">
    <location>
        <begin position="57"/>
        <end position="79"/>
    </location>
</feature>
<keyword evidence="1" id="KW-0472">Membrane</keyword>
<dbReference type="RefSeq" id="WP_131365612.1">
    <property type="nucleotide sequence ID" value="NZ_SJKB01000021.1"/>
</dbReference>
<evidence type="ECO:0000313" key="2">
    <source>
        <dbReference type="EMBL" id="TCC52150.1"/>
    </source>
</evidence>
<dbReference type="OrthoDB" id="4529195at2"/>
<accession>A0A4R0JZ58</accession>
<sequence>MRATSSTPGVFRLIFKVLTALMVATAWSVLGYGLVFSRPDIRAWGELEAAGRFGMNFFVYMPYYALSLPLVAVAIVSLFPRPDRMFPLAGAMGLTGLFAVWILANKLLLVAQPELARYAIVGLGLTAAATVPLLTAHHLKAHPATT</sequence>
<keyword evidence="1" id="KW-1133">Transmembrane helix</keyword>
<gene>
    <name evidence="2" type="ORF">E0H73_40150</name>
</gene>
<evidence type="ECO:0000313" key="3">
    <source>
        <dbReference type="Proteomes" id="UP000291144"/>
    </source>
</evidence>
<keyword evidence="1" id="KW-0812">Transmembrane</keyword>